<dbReference type="Gene3D" id="1.20.1600.10">
    <property type="entry name" value="Outer membrane efflux proteins (OEP)"/>
    <property type="match status" value="1"/>
</dbReference>
<proteinExistence type="inferred from homology"/>
<evidence type="ECO:0000256" key="8">
    <source>
        <dbReference type="SAM" id="Coils"/>
    </source>
</evidence>
<dbReference type="InterPro" id="IPR051906">
    <property type="entry name" value="TolC-like"/>
</dbReference>
<dbReference type="EMBL" id="JBHFNR010000257">
    <property type="protein sequence ID" value="MFB2897565.1"/>
    <property type="molecule type" value="Genomic_DNA"/>
</dbReference>
<keyword evidence="6" id="KW-0472">Membrane</keyword>
<evidence type="ECO:0000256" key="6">
    <source>
        <dbReference type="ARBA" id="ARBA00023136"/>
    </source>
</evidence>
<evidence type="ECO:0000256" key="5">
    <source>
        <dbReference type="ARBA" id="ARBA00022692"/>
    </source>
</evidence>
<comment type="subcellular location">
    <subcellularLocation>
        <location evidence="1">Cell outer membrane</location>
    </subcellularLocation>
</comment>
<feature type="coiled-coil region" evidence="8">
    <location>
        <begin position="276"/>
        <end position="328"/>
    </location>
</feature>
<keyword evidence="3" id="KW-0813">Transport</keyword>
<evidence type="ECO:0000256" key="7">
    <source>
        <dbReference type="ARBA" id="ARBA00023237"/>
    </source>
</evidence>
<evidence type="ECO:0000256" key="2">
    <source>
        <dbReference type="ARBA" id="ARBA00007613"/>
    </source>
</evidence>
<feature type="coiled-coil region" evidence="8">
    <location>
        <begin position="399"/>
        <end position="431"/>
    </location>
</feature>
<protein>
    <submittedName>
        <fullName evidence="10">TolC family protein</fullName>
    </submittedName>
</protein>
<evidence type="ECO:0000256" key="1">
    <source>
        <dbReference type="ARBA" id="ARBA00004442"/>
    </source>
</evidence>
<keyword evidence="5" id="KW-0812">Transmembrane</keyword>
<keyword evidence="8" id="KW-0175">Coiled coil</keyword>
<evidence type="ECO:0000313" key="11">
    <source>
        <dbReference type="Proteomes" id="UP001576784"/>
    </source>
</evidence>
<evidence type="ECO:0000256" key="9">
    <source>
        <dbReference type="SAM" id="MobiDB-lite"/>
    </source>
</evidence>
<evidence type="ECO:0000256" key="4">
    <source>
        <dbReference type="ARBA" id="ARBA00022452"/>
    </source>
</evidence>
<feature type="compositionally biased region" description="Polar residues" evidence="9">
    <location>
        <begin position="35"/>
        <end position="46"/>
    </location>
</feature>
<dbReference type="PANTHER" id="PTHR30026">
    <property type="entry name" value="OUTER MEMBRANE PROTEIN TOLC"/>
    <property type="match status" value="1"/>
</dbReference>
<sequence>MLKLHYLVVVSVSAIVCAGMPRIANAKSGVASLESSSEANRDNQSLPAVVEKSDYLVSNRRHKEEGRKADREPPFLESATGRSGTVSDRNIPALTSNHQVIKNRRSLSPTNNLMTQKIPVNRLPGAVPIPNYLIPNPNPLQFPTRPEEVNIEVTQPLTLEQAIELAERNNRPLQVARLQAEQAQAQLREARAALYPTVDLSATVQGGRNAQNEFDFERAQRTRERQIDAAREAARRQGVPFVEPPEQLSEPGALSLSGTIQAEYSLLNGGRRNAQIRAAQEALRGAQLAVEALSEQTRLDVSNAYYDLQLADEQVRIAESAVRNAEQSLRDAIALEQAGLGTRFDTLRAQVQLANQNQLLVTNRAQQQVNRRQLAQILSVPQSINIVAADPVEIAGLWNLTLEESIVRAFQNRAELEQQLAQRNVAEQQRRVALAARRPQVTLFANYNLLEVFNDGLGLADGYQVGARLNWNLFDGGAARARAAQQEAAIEIAETQFADRRNLIRFQVEQAFYNLNANLQNIQTARLAVTQAAEALRLARLRFQAGVGTQTEVIDAENSLTEAQGNLVRAVIDYNRSLATLTRSVSNIPLP</sequence>
<feature type="region of interest" description="Disordered" evidence="9">
    <location>
        <begin position="35"/>
        <end position="90"/>
    </location>
</feature>
<organism evidence="10 11">
    <name type="scientific">Floridaenema flaviceps BLCC-F50</name>
    <dbReference type="NCBI Taxonomy" id="3153642"/>
    <lineage>
        <taxon>Bacteria</taxon>
        <taxon>Bacillati</taxon>
        <taxon>Cyanobacteriota</taxon>
        <taxon>Cyanophyceae</taxon>
        <taxon>Oscillatoriophycideae</taxon>
        <taxon>Aerosakkonematales</taxon>
        <taxon>Aerosakkonemataceae</taxon>
        <taxon>Floridanema</taxon>
        <taxon>Floridanema flaviceps</taxon>
    </lineage>
</organism>
<keyword evidence="7" id="KW-0998">Cell outer membrane</keyword>
<dbReference type="PANTHER" id="PTHR30026:SF21">
    <property type="entry name" value="SLR1270 PROTEIN"/>
    <property type="match status" value="1"/>
</dbReference>
<evidence type="ECO:0000256" key="3">
    <source>
        <dbReference type="ARBA" id="ARBA00022448"/>
    </source>
</evidence>
<comment type="caution">
    <text evidence="10">The sequence shown here is derived from an EMBL/GenBank/DDBJ whole genome shotgun (WGS) entry which is preliminary data.</text>
</comment>
<feature type="compositionally biased region" description="Basic and acidic residues" evidence="9">
    <location>
        <begin position="62"/>
        <end position="74"/>
    </location>
</feature>
<feature type="compositionally biased region" description="Polar residues" evidence="9">
    <location>
        <begin position="80"/>
        <end position="90"/>
    </location>
</feature>
<evidence type="ECO:0000313" key="10">
    <source>
        <dbReference type="EMBL" id="MFB2897565.1"/>
    </source>
</evidence>
<dbReference type="Proteomes" id="UP001576784">
    <property type="component" value="Unassembled WGS sequence"/>
</dbReference>
<dbReference type="Pfam" id="PF02321">
    <property type="entry name" value="OEP"/>
    <property type="match status" value="2"/>
</dbReference>
<gene>
    <name evidence="10" type="ORF">ACE1CI_31995</name>
</gene>
<keyword evidence="4" id="KW-1134">Transmembrane beta strand</keyword>
<dbReference type="SUPFAM" id="SSF56954">
    <property type="entry name" value="Outer membrane efflux proteins (OEP)"/>
    <property type="match status" value="1"/>
</dbReference>
<accession>A0ABV4Y0P7</accession>
<name>A0ABV4Y0P7_9CYAN</name>
<reference evidence="10 11" key="1">
    <citation type="submission" date="2024-09" db="EMBL/GenBank/DDBJ databases">
        <title>Floridaenema gen nov. (Aerosakkonemataceae, Aerosakkonematales ord. nov., Cyanobacteria) from benthic tropical and subtropical fresh waters, with the description of four new species.</title>
        <authorList>
            <person name="Moretto J.A."/>
            <person name="Berthold D.E."/>
            <person name="Lefler F.W."/>
            <person name="Huang I.-S."/>
            <person name="Laughinghouse H. IV."/>
        </authorList>
    </citation>
    <scope>NUCLEOTIDE SEQUENCE [LARGE SCALE GENOMIC DNA]</scope>
    <source>
        <strain evidence="10 11">BLCC-F50</strain>
    </source>
</reference>
<keyword evidence="11" id="KW-1185">Reference proteome</keyword>
<comment type="similarity">
    <text evidence="2">Belongs to the outer membrane factor (OMF) (TC 1.B.17) family.</text>
</comment>
<dbReference type="InterPro" id="IPR003423">
    <property type="entry name" value="OMP_efflux"/>
</dbReference>